<evidence type="ECO:0000313" key="2">
    <source>
        <dbReference type="Proteomes" id="UP001064048"/>
    </source>
</evidence>
<sequence length="70" mass="8080">MSTTSMTSSRNEQGGTDMPQELESLRTLNDTLRAYLTHLRMFKDNLKSMNENCQQLSKVNSQWIDIVGRK</sequence>
<proteinExistence type="predicted"/>
<dbReference type="Proteomes" id="UP001064048">
    <property type="component" value="Chromosome 27"/>
</dbReference>
<gene>
    <name evidence="1" type="ORF">MSG28_015185</name>
</gene>
<protein>
    <submittedName>
        <fullName evidence="1">Uncharacterized protein</fullName>
    </submittedName>
</protein>
<organism evidence="1 2">
    <name type="scientific">Choristoneura fumiferana</name>
    <name type="common">Spruce budworm moth</name>
    <name type="synonym">Archips fumiferana</name>
    <dbReference type="NCBI Taxonomy" id="7141"/>
    <lineage>
        <taxon>Eukaryota</taxon>
        <taxon>Metazoa</taxon>
        <taxon>Ecdysozoa</taxon>
        <taxon>Arthropoda</taxon>
        <taxon>Hexapoda</taxon>
        <taxon>Insecta</taxon>
        <taxon>Pterygota</taxon>
        <taxon>Neoptera</taxon>
        <taxon>Endopterygota</taxon>
        <taxon>Lepidoptera</taxon>
        <taxon>Glossata</taxon>
        <taxon>Ditrysia</taxon>
        <taxon>Tortricoidea</taxon>
        <taxon>Tortricidae</taxon>
        <taxon>Tortricinae</taxon>
        <taxon>Choristoneura</taxon>
    </lineage>
</organism>
<reference evidence="1 2" key="1">
    <citation type="journal article" date="2022" name="Genome Biol. Evol.">
        <title>The Spruce Budworm Genome: Reconstructing the Evolutionary History of Antifreeze Proteins.</title>
        <authorList>
            <person name="Beliveau C."/>
            <person name="Gagne P."/>
            <person name="Picq S."/>
            <person name="Vernygora O."/>
            <person name="Keeling C.I."/>
            <person name="Pinkney K."/>
            <person name="Doucet D."/>
            <person name="Wen F."/>
            <person name="Johnston J.S."/>
            <person name="Maaroufi H."/>
            <person name="Boyle B."/>
            <person name="Laroche J."/>
            <person name="Dewar K."/>
            <person name="Juretic N."/>
            <person name="Blackburn G."/>
            <person name="Nisole A."/>
            <person name="Brunet B."/>
            <person name="Brandao M."/>
            <person name="Lumley L."/>
            <person name="Duan J."/>
            <person name="Quan G."/>
            <person name="Lucarotti C.J."/>
            <person name="Roe A.D."/>
            <person name="Sperling F.A.H."/>
            <person name="Levesque R.C."/>
            <person name="Cusson M."/>
        </authorList>
    </citation>
    <scope>NUCLEOTIDE SEQUENCE [LARGE SCALE GENOMIC DNA]</scope>
    <source>
        <strain evidence="1">Glfc:IPQL:Cfum</strain>
    </source>
</reference>
<name>A0ACC0KZ45_CHOFU</name>
<evidence type="ECO:0000313" key="1">
    <source>
        <dbReference type="EMBL" id="KAI8441623.1"/>
    </source>
</evidence>
<comment type="caution">
    <text evidence="1">The sequence shown here is derived from an EMBL/GenBank/DDBJ whole genome shotgun (WGS) entry which is preliminary data.</text>
</comment>
<dbReference type="EMBL" id="CM046127">
    <property type="protein sequence ID" value="KAI8441623.1"/>
    <property type="molecule type" value="Genomic_DNA"/>
</dbReference>
<keyword evidence="2" id="KW-1185">Reference proteome</keyword>
<accession>A0ACC0KZ45</accession>